<evidence type="ECO:0000313" key="11">
    <source>
        <dbReference type="EMBL" id="RDW18463.1"/>
    </source>
</evidence>
<evidence type="ECO:0000256" key="9">
    <source>
        <dbReference type="SAM" id="Coils"/>
    </source>
</evidence>
<keyword evidence="6 7" id="KW-0131">Cell cycle</keyword>
<dbReference type="InterPro" id="IPR011922">
    <property type="entry name" value="Cell_div_FtsL"/>
</dbReference>
<dbReference type="AlphaFoldDB" id="A0A3D8PQT1"/>
<comment type="similarity">
    <text evidence="7">Belongs to the FtsL family.</text>
</comment>
<evidence type="ECO:0000256" key="1">
    <source>
        <dbReference type="ARBA" id="ARBA00022475"/>
    </source>
</evidence>
<reference evidence="12" key="1">
    <citation type="submission" date="2017-11" db="EMBL/GenBank/DDBJ databases">
        <authorList>
            <person name="Zhu W."/>
        </authorList>
    </citation>
    <scope>NUCLEOTIDE SEQUENCE [LARGE SCALE GENOMIC DNA]</scope>
    <source>
        <strain evidence="12">CAU 1183</strain>
    </source>
</reference>
<evidence type="ECO:0000256" key="7">
    <source>
        <dbReference type="HAMAP-Rule" id="MF_00910"/>
    </source>
</evidence>
<dbReference type="GO" id="GO:0032153">
    <property type="term" value="C:cell division site"/>
    <property type="evidence" value="ECO:0007669"/>
    <property type="project" value="UniProtKB-UniRule"/>
</dbReference>
<dbReference type="OrthoDB" id="2973386at2"/>
<dbReference type="HAMAP" id="MF_00910">
    <property type="entry name" value="FtsL"/>
    <property type="match status" value="1"/>
</dbReference>
<sequence>MNTNNARSWQQSSPQQAPKKEQKVSVKVKKQGWVTKGEKVIYTIFSAALIAISIFIVSYSSSTDALNRELQTLEQTAQSLELKNEALQFEKKELSRPERIIEIAKRNGLKIQDAEVKQAQVFNN</sequence>
<evidence type="ECO:0000256" key="8">
    <source>
        <dbReference type="NCBIfam" id="TIGR02209"/>
    </source>
</evidence>
<dbReference type="GO" id="GO:0005886">
    <property type="term" value="C:plasma membrane"/>
    <property type="evidence" value="ECO:0007669"/>
    <property type="project" value="UniProtKB-SubCell"/>
</dbReference>
<protein>
    <recommendedName>
        <fullName evidence="7 8">Cell division protein FtsL</fullName>
    </recommendedName>
</protein>
<evidence type="ECO:0000256" key="3">
    <source>
        <dbReference type="ARBA" id="ARBA00022692"/>
    </source>
</evidence>
<proteinExistence type="inferred from homology"/>
<evidence type="ECO:0000256" key="5">
    <source>
        <dbReference type="ARBA" id="ARBA00023136"/>
    </source>
</evidence>
<evidence type="ECO:0000256" key="4">
    <source>
        <dbReference type="ARBA" id="ARBA00022989"/>
    </source>
</evidence>
<comment type="caution">
    <text evidence="11">The sequence shown here is derived from an EMBL/GenBank/DDBJ whole genome shotgun (WGS) entry which is preliminary data.</text>
</comment>
<keyword evidence="12" id="KW-1185">Reference proteome</keyword>
<feature type="coiled-coil region" evidence="9">
    <location>
        <begin position="63"/>
        <end position="90"/>
    </location>
</feature>
<keyword evidence="4 7" id="KW-1133">Transmembrane helix</keyword>
<keyword evidence="2 7" id="KW-0132">Cell division</keyword>
<evidence type="ECO:0000256" key="2">
    <source>
        <dbReference type="ARBA" id="ARBA00022618"/>
    </source>
</evidence>
<keyword evidence="9" id="KW-0175">Coiled coil</keyword>
<dbReference type="Proteomes" id="UP000257143">
    <property type="component" value="Unassembled WGS sequence"/>
</dbReference>
<gene>
    <name evidence="7 11" type="primary">ftsL</name>
    <name evidence="11" type="ORF">CWR48_12915</name>
</gene>
<feature type="region of interest" description="Disordered" evidence="10">
    <location>
        <begin position="1"/>
        <end position="25"/>
    </location>
</feature>
<keyword evidence="5 7" id="KW-0472">Membrane</keyword>
<dbReference type="RefSeq" id="WP_115773641.1">
    <property type="nucleotide sequence ID" value="NZ_PIOC01000017.1"/>
</dbReference>
<dbReference type="GO" id="GO:0043093">
    <property type="term" value="P:FtsZ-dependent cytokinesis"/>
    <property type="evidence" value="ECO:0007669"/>
    <property type="project" value="UniProtKB-UniRule"/>
</dbReference>
<evidence type="ECO:0000256" key="10">
    <source>
        <dbReference type="SAM" id="MobiDB-lite"/>
    </source>
</evidence>
<accession>A0A3D8PQT1</accession>
<feature type="compositionally biased region" description="Polar residues" evidence="10">
    <location>
        <begin position="1"/>
        <end position="16"/>
    </location>
</feature>
<keyword evidence="1 7" id="KW-1003">Cell membrane</keyword>
<keyword evidence="3 7" id="KW-0812">Transmembrane</keyword>
<name>A0A3D8PQT1_9BACI</name>
<dbReference type="EMBL" id="PIOC01000017">
    <property type="protein sequence ID" value="RDW18463.1"/>
    <property type="molecule type" value="Genomic_DNA"/>
</dbReference>
<dbReference type="NCBIfam" id="TIGR02209">
    <property type="entry name" value="ftsL_broad"/>
    <property type="match status" value="1"/>
</dbReference>
<comment type="function">
    <text evidence="7">Essential cell division protein.</text>
</comment>
<organism evidence="11 12">
    <name type="scientific">Oceanobacillus arenosus</name>
    <dbReference type="NCBI Taxonomy" id="1229153"/>
    <lineage>
        <taxon>Bacteria</taxon>
        <taxon>Bacillati</taxon>
        <taxon>Bacillota</taxon>
        <taxon>Bacilli</taxon>
        <taxon>Bacillales</taxon>
        <taxon>Bacillaceae</taxon>
        <taxon>Oceanobacillus</taxon>
    </lineage>
</organism>
<evidence type="ECO:0000256" key="6">
    <source>
        <dbReference type="ARBA" id="ARBA00023306"/>
    </source>
</evidence>
<feature type="transmembrane region" description="Helical" evidence="7">
    <location>
        <begin position="40"/>
        <end position="59"/>
    </location>
</feature>
<evidence type="ECO:0000313" key="12">
    <source>
        <dbReference type="Proteomes" id="UP000257143"/>
    </source>
</evidence>
<comment type="subcellular location">
    <subcellularLocation>
        <location evidence="7">Cell membrane</location>
        <topology evidence="7">Single-pass type II membrane protein</topology>
    </subcellularLocation>
    <text evidence="7">Localizes to the division septum where it forms a ring structure.</text>
</comment>